<sequence>MVIHYNRPQKRGTLAQRLWRDRHAAEIQAQQNRFFAPRGRRDRLHDQRLQAIADQRDSEYAIIQDILSPARVGHLNAMTRTMTMTAPSTLNGHNGDSEPRTSTGKVSCQPSIHDVNWQGRRRIPFCECSSDAARLLHYGYIAASPISPQTAFSLSLLIFHNSMWNNCHVKAQPFMLAMTEWLEPRSERLHVRGKKHARDLRKPFSAAVDLYRMLENMADDTISEALCLNAQEIQALEGCPACFGPRPPNLADYSAKTQDKLIICFDGNFQHRHHTKAGRQYRPIENPRIFVPPADFTQMQEAIRAREVADTAPEKADRCADSHKAADDKRNESTWKGCDDTGLMGACCRHDAAIMMVNIYKSGEQRCFPVTMLNKLLTQCEGDRQVGILYDIGCSLDKYMDARGILEEYRPRLSFGTSVFHAYVHNWICQLDYHPRLNDGWGLSDGEGLERLWSYLSPLVSALRYATRNHRLAAIAHRLKYHNWKGKRDLPVKRRHEASGVLVDQWKAQRVFQKQHTEAEANRRGKLVAFYKQEVVVELLRKRLQGPEIFLSTEQEVLDLLASITGHSEALRRQLDELTGEPEMRSVVNDEESKLLLLLWDAKAELFVQAVHPSGERPITDSKTIGARTGTRIKENVFKAQQTRKPAVKKYIETFNRRYLDYITRYPDQTLSDAADYPLTYEEFIEFPMDHRFWNDGLYYHSKAPWAIDANVRAGYHSDIDSLSCRGGVDLLAQELCRAIGWGCLLHIVCSIRLIPQGRLATLNLGNVPLEPDHIDAITLTGSRKD</sequence>
<dbReference type="AlphaFoldDB" id="A0A2S4UNR8"/>
<comment type="caution">
    <text evidence="3">The sequence shown here is derived from an EMBL/GenBank/DDBJ whole genome shotgun (WGS) entry which is preliminary data.</text>
</comment>
<dbReference type="PANTHER" id="PTHR33096:SF1">
    <property type="entry name" value="CXC1-LIKE CYSTEINE CLUSTER ASSOCIATED WITH KDZ TRANSPOSASES DOMAIN-CONTAINING PROTEIN"/>
    <property type="match status" value="1"/>
</dbReference>
<dbReference type="Proteomes" id="UP000238274">
    <property type="component" value="Unassembled WGS sequence"/>
</dbReference>
<organism evidence="3 4">
    <name type="scientific">Puccinia striiformis</name>
    <dbReference type="NCBI Taxonomy" id="27350"/>
    <lineage>
        <taxon>Eukaryota</taxon>
        <taxon>Fungi</taxon>
        <taxon>Dikarya</taxon>
        <taxon>Basidiomycota</taxon>
        <taxon>Pucciniomycotina</taxon>
        <taxon>Pucciniomycetes</taxon>
        <taxon>Pucciniales</taxon>
        <taxon>Pucciniaceae</taxon>
        <taxon>Puccinia</taxon>
    </lineage>
</organism>
<protein>
    <recommendedName>
        <fullName evidence="2">CxC1-like cysteine cluster associated with KDZ transposases domain-containing protein</fullName>
    </recommendedName>
</protein>
<gene>
    <name evidence="3" type="ORF">PSHT_13837</name>
</gene>
<dbReference type="Pfam" id="PF18802">
    <property type="entry name" value="CxC1"/>
    <property type="match status" value="1"/>
</dbReference>
<dbReference type="EMBL" id="PKSM01000287">
    <property type="protein sequence ID" value="POV98847.1"/>
    <property type="molecule type" value="Genomic_DNA"/>
</dbReference>
<dbReference type="Pfam" id="PF18758">
    <property type="entry name" value="KDZ"/>
    <property type="match status" value="1"/>
</dbReference>
<dbReference type="VEuPathDB" id="FungiDB:PSHT_13837"/>
<dbReference type="OrthoDB" id="3237105at2759"/>
<proteinExistence type="predicted"/>
<accession>A0A2S4UNR8</accession>
<evidence type="ECO:0000256" key="1">
    <source>
        <dbReference type="SAM" id="MobiDB-lite"/>
    </source>
</evidence>
<reference evidence="4" key="2">
    <citation type="journal article" date="2018" name="BMC Genomics">
        <title>Genomic insights into host adaptation between the wheat stripe rust pathogen (Puccinia striiformis f. sp. tritici) and the barley stripe rust pathogen (Puccinia striiformis f. sp. hordei).</title>
        <authorList>
            <person name="Xia C."/>
            <person name="Wang M."/>
            <person name="Yin C."/>
            <person name="Cornejo O.E."/>
            <person name="Hulbert S.H."/>
            <person name="Chen X."/>
        </authorList>
    </citation>
    <scope>NUCLEOTIDE SEQUENCE [LARGE SCALE GENOMIC DNA]</scope>
    <source>
        <strain evidence="4">93TX-2</strain>
    </source>
</reference>
<keyword evidence="4" id="KW-1185">Reference proteome</keyword>
<feature type="region of interest" description="Disordered" evidence="1">
    <location>
        <begin position="86"/>
        <end position="108"/>
    </location>
</feature>
<evidence type="ECO:0000259" key="2">
    <source>
        <dbReference type="Pfam" id="PF18802"/>
    </source>
</evidence>
<reference evidence="3 4" key="1">
    <citation type="submission" date="2017-12" db="EMBL/GenBank/DDBJ databases">
        <title>Gene loss provides genomic basis for host adaptation in cereal stripe rust fungi.</title>
        <authorList>
            <person name="Xia C."/>
        </authorList>
    </citation>
    <scope>NUCLEOTIDE SEQUENCE [LARGE SCALE GENOMIC DNA]</scope>
    <source>
        <strain evidence="3 4">93TX-2</strain>
    </source>
</reference>
<feature type="domain" description="CxC1-like cysteine cluster associated with KDZ transposases" evidence="2">
    <location>
        <begin position="112"/>
        <end position="187"/>
    </location>
</feature>
<dbReference type="InterPro" id="IPR041320">
    <property type="entry name" value="CxC1"/>
</dbReference>
<dbReference type="InterPro" id="IPR040521">
    <property type="entry name" value="KDZ"/>
</dbReference>
<dbReference type="PANTHER" id="PTHR33096">
    <property type="entry name" value="CXC2 DOMAIN-CONTAINING PROTEIN"/>
    <property type="match status" value="1"/>
</dbReference>
<evidence type="ECO:0000313" key="3">
    <source>
        <dbReference type="EMBL" id="POV98847.1"/>
    </source>
</evidence>
<reference evidence="4" key="3">
    <citation type="journal article" date="2018" name="Mol. Plant Microbe Interact.">
        <title>Genome sequence resources for the wheat stripe rust pathogen (Puccinia striiformis f. sp. tritici) and the barley stripe rust pathogen (Puccinia striiformis f. sp. hordei).</title>
        <authorList>
            <person name="Xia C."/>
            <person name="Wang M."/>
            <person name="Yin C."/>
            <person name="Cornejo O.E."/>
            <person name="Hulbert S.H."/>
            <person name="Chen X."/>
        </authorList>
    </citation>
    <scope>NUCLEOTIDE SEQUENCE [LARGE SCALE GENOMIC DNA]</scope>
    <source>
        <strain evidence="4">93TX-2</strain>
    </source>
</reference>
<name>A0A2S4UNR8_9BASI</name>
<evidence type="ECO:0000313" key="4">
    <source>
        <dbReference type="Proteomes" id="UP000238274"/>
    </source>
</evidence>
<dbReference type="VEuPathDB" id="FungiDB:PSTT_15613"/>